<dbReference type="EMBL" id="JABXWD010000362">
    <property type="protein sequence ID" value="MBV6342851.1"/>
    <property type="molecule type" value="Genomic_DNA"/>
</dbReference>
<evidence type="ECO:0000313" key="3">
    <source>
        <dbReference type="Proteomes" id="UP001196980"/>
    </source>
</evidence>
<evidence type="ECO:0000256" key="1">
    <source>
        <dbReference type="SAM" id="MobiDB-lite"/>
    </source>
</evidence>
<keyword evidence="3" id="KW-1185">Reference proteome</keyword>
<comment type="caution">
    <text evidence="2">The sequence shown here is derived from an EMBL/GenBank/DDBJ whole genome shotgun (WGS) entry which is preliminary data.</text>
</comment>
<feature type="region of interest" description="Disordered" evidence="1">
    <location>
        <begin position="114"/>
        <end position="142"/>
    </location>
</feature>
<organism evidence="2 3">
    <name type="scientific">Candidatus Magnetobacterium casense</name>
    <dbReference type="NCBI Taxonomy" id="1455061"/>
    <lineage>
        <taxon>Bacteria</taxon>
        <taxon>Pseudomonadati</taxon>
        <taxon>Nitrospirota</taxon>
        <taxon>Thermodesulfovibrionia</taxon>
        <taxon>Thermodesulfovibrionales</taxon>
        <taxon>Candidatus Magnetobacteriaceae</taxon>
        <taxon>Candidatus Magnetobacterium</taxon>
    </lineage>
</organism>
<evidence type="ECO:0000313" key="2">
    <source>
        <dbReference type="EMBL" id="MBV6342851.1"/>
    </source>
</evidence>
<feature type="compositionally biased region" description="Basic residues" evidence="1">
    <location>
        <begin position="121"/>
        <end position="131"/>
    </location>
</feature>
<sequence>MPGTQPIRATPGSGWMKDSSGMMAPLGSATSVKELQQLPKDMRDITLAANTIIRGNFTRELWSDLAMLNALAPRHRLTQVFIASVTAGSMAEGGAASKKFLMGITNMLAPGMLEDNSRRPYDKRKTRRFSKDHKGEVTEDEE</sequence>
<gene>
    <name evidence="2" type="ORF">HWQ67_14790</name>
</gene>
<feature type="compositionally biased region" description="Basic and acidic residues" evidence="1">
    <location>
        <begin position="132"/>
        <end position="142"/>
    </location>
</feature>
<protein>
    <submittedName>
        <fullName evidence="2">Uncharacterized protein</fullName>
    </submittedName>
</protein>
<reference evidence="2 3" key="1">
    <citation type="journal article" date="2020" name="J Geophys Res Biogeosci">
        <title>Magnetotaxis as an Adaptation to Enable Bacterial Shuttling of Microbial Sulfur and Sulfur Cycling Across Aquatic Oxic#Anoxic Interfaces.</title>
        <authorList>
            <person name="Li J."/>
            <person name="Liu P."/>
            <person name="Wang J."/>
            <person name="Roberts A.P."/>
            <person name="Pan Y."/>
        </authorList>
    </citation>
    <scope>NUCLEOTIDE SEQUENCE [LARGE SCALE GENOMIC DNA]</scope>
    <source>
        <strain evidence="2 3">MYR-1_YQ</strain>
    </source>
</reference>
<feature type="region of interest" description="Disordered" evidence="1">
    <location>
        <begin position="1"/>
        <end position="20"/>
    </location>
</feature>
<name>A0ABS6S212_9BACT</name>
<accession>A0ABS6S212</accession>
<proteinExistence type="predicted"/>
<dbReference type="Proteomes" id="UP001196980">
    <property type="component" value="Unassembled WGS sequence"/>
</dbReference>
<dbReference type="RefSeq" id="WP_218253464.1">
    <property type="nucleotide sequence ID" value="NZ_JABXWD010000362.1"/>
</dbReference>